<keyword evidence="1" id="KW-0732">Signal</keyword>
<evidence type="ECO:0000313" key="3">
    <source>
        <dbReference type="Proteomes" id="UP001354989"/>
    </source>
</evidence>
<proteinExistence type="predicted"/>
<sequence>MLKYCSFIFLFSLIFSACTDEPNVVPTCRSNIELTYNIKASTTTNSEDGAVIVTNIENGQPPYQLAMFAQNDSSQIRKILNLQQVSAGQYQLVVEDALGCDTSFDIEIPANQIIE</sequence>
<dbReference type="PROSITE" id="PS51257">
    <property type="entry name" value="PROKAR_LIPOPROTEIN"/>
    <property type="match status" value="1"/>
</dbReference>
<organism evidence="2 3">
    <name type="scientific">Persicobacter psychrovividus</name>
    <dbReference type="NCBI Taxonomy" id="387638"/>
    <lineage>
        <taxon>Bacteria</taxon>
        <taxon>Pseudomonadati</taxon>
        <taxon>Bacteroidota</taxon>
        <taxon>Cytophagia</taxon>
        <taxon>Cytophagales</taxon>
        <taxon>Persicobacteraceae</taxon>
        <taxon>Persicobacter</taxon>
    </lineage>
</organism>
<feature type="chain" id="PRO_5047394306" evidence="1">
    <location>
        <begin position="18"/>
        <end position="115"/>
    </location>
</feature>
<gene>
    <name evidence="2" type="ORF">PEPS_37920</name>
</gene>
<feature type="signal peptide" evidence="1">
    <location>
        <begin position="1"/>
        <end position="17"/>
    </location>
</feature>
<protein>
    <submittedName>
        <fullName evidence="2">Uncharacterized protein</fullName>
    </submittedName>
</protein>
<reference evidence="2 3" key="1">
    <citation type="submission" date="2021-12" db="EMBL/GenBank/DDBJ databases">
        <title>Genome sequencing of bacteria with rrn-lacking chromosome and rrn-plasmid.</title>
        <authorList>
            <person name="Anda M."/>
            <person name="Iwasaki W."/>
        </authorList>
    </citation>
    <scope>NUCLEOTIDE SEQUENCE [LARGE SCALE GENOMIC DNA]</scope>
    <source>
        <strain evidence="2 3">NBRC 101262</strain>
        <plasmid evidence="2 3">pPP3</plasmid>
    </source>
</reference>
<accession>A0ABM7VKI2</accession>
<evidence type="ECO:0000313" key="2">
    <source>
        <dbReference type="EMBL" id="BDD01512.1"/>
    </source>
</evidence>
<evidence type="ECO:0000256" key="1">
    <source>
        <dbReference type="SAM" id="SignalP"/>
    </source>
</evidence>
<keyword evidence="3" id="KW-1185">Reference proteome</keyword>
<dbReference type="EMBL" id="AP025295">
    <property type="protein sequence ID" value="BDD01512.1"/>
    <property type="molecule type" value="Genomic_DNA"/>
</dbReference>
<geneLocation type="plasmid" evidence="2 3">
    <name>pPP3</name>
</geneLocation>
<name>A0ABM7VKI2_9BACT</name>
<keyword evidence="2" id="KW-0614">Plasmid</keyword>
<dbReference type="RefSeq" id="WP_338398973.1">
    <property type="nucleotide sequence ID" value="NZ_AP025295.1"/>
</dbReference>
<dbReference type="Proteomes" id="UP001354989">
    <property type="component" value="Plasmid pPP3"/>
</dbReference>